<accession>A0A1L1PRI2</accession>
<sequence length="303" mass="32641">MRTATERWLGGALLLLAFTPLRAQTIFACEPEWAALTRALLPQATLHVATHARQDPHHIEARPALIAQLRSADAAICTGASLEAGWLPMLRQRAGNAAVQDGAPGMFHAASAVALIDARPGTGGNPFAGDVHAEGNPHLHADPHRLLQVARAWGARLQQLFPAQQAGIAQRQAAFEAHWTERIRAWELKAAPLRDKGVAAQHASFAYLWRWLGMRQVADLEPKPGLAPTPGHLQSLLTDLRARPPYAVVIAGHQNPRAGRWLVQQLGGGVPLLQLPATVDDPEAPDALGLWMDGLVDALLSPR</sequence>
<dbReference type="Proteomes" id="UP000028878">
    <property type="component" value="Unassembled WGS sequence"/>
</dbReference>
<evidence type="ECO:0000313" key="2">
    <source>
        <dbReference type="Proteomes" id="UP000028878"/>
    </source>
</evidence>
<keyword evidence="2" id="KW-1185">Reference proteome</keyword>
<organism evidence="1 2">
    <name type="scientific">Hydrogenophaga intermedia</name>
    <dbReference type="NCBI Taxonomy" id="65786"/>
    <lineage>
        <taxon>Bacteria</taxon>
        <taxon>Pseudomonadati</taxon>
        <taxon>Pseudomonadota</taxon>
        <taxon>Betaproteobacteria</taxon>
        <taxon>Burkholderiales</taxon>
        <taxon>Comamonadaceae</taxon>
        <taxon>Hydrogenophaga</taxon>
    </lineage>
</organism>
<dbReference type="PANTHER" id="PTHR42953:SF2">
    <property type="entry name" value="ADHESION PROTEIN"/>
    <property type="match status" value="1"/>
</dbReference>
<dbReference type="EMBL" id="CCAE010000017">
    <property type="protein sequence ID" value="CDN87955.1"/>
    <property type="molecule type" value="Genomic_DNA"/>
</dbReference>
<evidence type="ECO:0000313" key="1">
    <source>
        <dbReference type="EMBL" id="CDN87955.1"/>
    </source>
</evidence>
<dbReference type="PANTHER" id="PTHR42953">
    <property type="entry name" value="HIGH-AFFINITY ZINC UPTAKE SYSTEM PROTEIN ZNUA-RELATED"/>
    <property type="match status" value="1"/>
</dbReference>
<protein>
    <submittedName>
        <fullName evidence="1">Adhesion protein</fullName>
    </submittedName>
</protein>
<gene>
    <name evidence="1" type="ORF">BN948_02383</name>
</gene>
<dbReference type="Gene3D" id="3.40.50.1980">
    <property type="entry name" value="Nitrogenase molybdenum iron protein domain"/>
    <property type="match status" value="2"/>
</dbReference>
<reference evidence="2" key="1">
    <citation type="submission" date="2014-02" db="EMBL/GenBank/DDBJ databases">
        <authorList>
            <person name="Gan H."/>
        </authorList>
    </citation>
    <scope>NUCLEOTIDE SEQUENCE [LARGE SCALE GENOMIC DNA]</scope>
    <source>
        <strain evidence="2">S1</strain>
    </source>
</reference>
<dbReference type="GO" id="GO:0046872">
    <property type="term" value="F:metal ion binding"/>
    <property type="evidence" value="ECO:0007669"/>
    <property type="project" value="InterPro"/>
</dbReference>
<dbReference type="SUPFAM" id="SSF53807">
    <property type="entry name" value="Helical backbone' metal receptor"/>
    <property type="match status" value="1"/>
</dbReference>
<dbReference type="RefSeq" id="WP_009515220.1">
    <property type="nucleotide sequence ID" value="NZ_CCAE010000017.1"/>
</dbReference>
<dbReference type="AlphaFoldDB" id="A0A1L1PRI2"/>
<dbReference type="InterPro" id="IPR050492">
    <property type="entry name" value="Bact_metal-bind_prot9"/>
</dbReference>
<name>A0A1L1PRI2_HYDIT</name>
<dbReference type="GO" id="GO:0030001">
    <property type="term" value="P:metal ion transport"/>
    <property type="evidence" value="ECO:0007669"/>
    <property type="project" value="InterPro"/>
</dbReference>
<reference evidence="2" key="2">
    <citation type="submission" date="2014-11" db="EMBL/GenBank/DDBJ databases">
        <title>Draft genome sequence of Hydrogenophaga intermedia S1.</title>
        <authorList>
            <person name="Gan H.M."/>
            <person name="Chew T.H."/>
            <person name="Stolz A."/>
        </authorList>
    </citation>
    <scope>NUCLEOTIDE SEQUENCE [LARGE SCALE GENOMIC DNA]</scope>
    <source>
        <strain evidence="2">S1</strain>
    </source>
</reference>
<proteinExistence type="predicted"/>
<dbReference type="InterPro" id="IPR006127">
    <property type="entry name" value="ZnuA-like"/>
</dbReference>
<dbReference type="Pfam" id="PF01297">
    <property type="entry name" value="ZnuA"/>
    <property type="match status" value="1"/>
</dbReference>